<organism evidence="8 9">
    <name type="scientific">Mycena albidolilacea</name>
    <dbReference type="NCBI Taxonomy" id="1033008"/>
    <lineage>
        <taxon>Eukaryota</taxon>
        <taxon>Fungi</taxon>
        <taxon>Dikarya</taxon>
        <taxon>Basidiomycota</taxon>
        <taxon>Agaricomycotina</taxon>
        <taxon>Agaricomycetes</taxon>
        <taxon>Agaricomycetidae</taxon>
        <taxon>Agaricales</taxon>
        <taxon>Marasmiineae</taxon>
        <taxon>Mycenaceae</taxon>
        <taxon>Mycena</taxon>
    </lineage>
</organism>
<dbReference type="AlphaFoldDB" id="A0AAD6ZVP0"/>
<feature type="transmembrane region" description="Helical" evidence="6">
    <location>
        <begin position="12"/>
        <end position="34"/>
    </location>
</feature>
<keyword evidence="2" id="KW-0285">Flavoprotein</keyword>
<keyword evidence="6" id="KW-1133">Transmembrane helix</keyword>
<dbReference type="EMBL" id="JARIHO010000026">
    <property type="protein sequence ID" value="KAJ7340878.1"/>
    <property type="molecule type" value="Genomic_DNA"/>
</dbReference>
<dbReference type="Pfam" id="PF01494">
    <property type="entry name" value="FAD_binding_3"/>
    <property type="match status" value="1"/>
</dbReference>
<proteinExistence type="inferred from homology"/>
<evidence type="ECO:0000256" key="5">
    <source>
        <dbReference type="ARBA" id="ARBA00023033"/>
    </source>
</evidence>
<sequence>MRTSLMPLPEDSLAPLNIAVVGAGIGGLATAIALRRNGHHIRIFEASQIKTEIGAGVGLQRNALRILKRCGYSRENLKPVNFDGLIVFDAETGDSKTLPWLVTQTDENHDLSCHRSDLHDELKRLAIGEGEGPPAELLLDSKVVSCDPEAGTLTLASGEIFHADLVIGADGVHSTIRTSILGHETKSPASEWSCFRCLFKAPSLHEIPELDWLMEGFSGARSVASRGGGPWRMFFIYKCRSGTLINFVGFYTDSKQGDPDWTPAASREEILETFQGFHPKFLRILDLPVESTPMKWQLRVTPLLPTWIRGRAALLGDAAHATLPLMGQGLAMAVEEAATLGCLLPLGTTKEDVPIRLEAYQALRKERGEYVNTESVAQAKIPEKRGTYLRSRDMQMLVLEHDATKTAQDYYDAHFRGAGA</sequence>
<evidence type="ECO:0000313" key="8">
    <source>
        <dbReference type="EMBL" id="KAJ7340878.1"/>
    </source>
</evidence>
<evidence type="ECO:0000256" key="6">
    <source>
        <dbReference type="SAM" id="Phobius"/>
    </source>
</evidence>
<dbReference type="GO" id="GO:0071949">
    <property type="term" value="F:FAD binding"/>
    <property type="evidence" value="ECO:0007669"/>
    <property type="project" value="InterPro"/>
</dbReference>
<protein>
    <submittedName>
        <fullName evidence="8">FAD/NAD(P)-binding domain-containing protein</fullName>
    </submittedName>
</protein>
<keyword evidence="3" id="KW-0274">FAD</keyword>
<dbReference type="PANTHER" id="PTHR13789:SF314">
    <property type="entry name" value="FAD-BINDING DOMAIN-CONTAINING PROTEIN"/>
    <property type="match status" value="1"/>
</dbReference>
<dbReference type="Gene3D" id="3.50.50.60">
    <property type="entry name" value="FAD/NAD(P)-binding domain"/>
    <property type="match status" value="1"/>
</dbReference>
<keyword evidence="4" id="KW-0560">Oxidoreductase</keyword>
<dbReference type="GO" id="GO:0004497">
    <property type="term" value="F:monooxygenase activity"/>
    <property type="evidence" value="ECO:0007669"/>
    <property type="project" value="UniProtKB-KW"/>
</dbReference>
<dbReference type="Pfam" id="PF13450">
    <property type="entry name" value="NAD_binding_8"/>
    <property type="match status" value="1"/>
</dbReference>
<dbReference type="InterPro" id="IPR002938">
    <property type="entry name" value="FAD-bd"/>
</dbReference>
<gene>
    <name evidence="8" type="ORF">DFH08DRAFT_875380</name>
</gene>
<dbReference type="Proteomes" id="UP001218218">
    <property type="component" value="Unassembled WGS sequence"/>
</dbReference>
<dbReference type="InterPro" id="IPR036188">
    <property type="entry name" value="FAD/NAD-bd_sf"/>
</dbReference>
<keyword evidence="5" id="KW-0503">Monooxygenase</keyword>
<evidence type="ECO:0000256" key="1">
    <source>
        <dbReference type="ARBA" id="ARBA00007992"/>
    </source>
</evidence>
<dbReference type="SUPFAM" id="SSF51905">
    <property type="entry name" value="FAD/NAD(P)-binding domain"/>
    <property type="match status" value="1"/>
</dbReference>
<evidence type="ECO:0000259" key="7">
    <source>
        <dbReference type="Pfam" id="PF01494"/>
    </source>
</evidence>
<reference evidence="8" key="1">
    <citation type="submission" date="2023-03" db="EMBL/GenBank/DDBJ databases">
        <title>Massive genome expansion in bonnet fungi (Mycena s.s.) driven by repeated elements and novel gene families across ecological guilds.</title>
        <authorList>
            <consortium name="Lawrence Berkeley National Laboratory"/>
            <person name="Harder C.B."/>
            <person name="Miyauchi S."/>
            <person name="Viragh M."/>
            <person name="Kuo A."/>
            <person name="Thoen E."/>
            <person name="Andreopoulos B."/>
            <person name="Lu D."/>
            <person name="Skrede I."/>
            <person name="Drula E."/>
            <person name="Henrissat B."/>
            <person name="Morin E."/>
            <person name="Kohler A."/>
            <person name="Barry K."/>
            <person name="LaButti K."/>
            <person name="Morin E."/>
            <person name="Salamov A."/>
            <person name="Lipzen A."/>
            <person name="Mereny Z."/>
            <person name="Hegedus B."/>
            <person name="Baldrian P."/>
            <person name="Stursova M."/>
            <person name="Weitz H."/>
            <person name="Taylor A."/>
            <person name="Grigoriev I.V."/>
            <person name="Nagy L.G."/>
            <person name="Martin F."/>
            <person name="Kauserud H."/>
        </authorList>
    </citation>
    <scope>NUCLEOTIDE SEQUENCE</scope>
    <source>
        <strain evidence="8">CBHHK002</strain>
    </source>
</reference>
<feature type="domain" description="FAD-binding" evidence="7">
    <location>
        <begin position="157"/>
        <end position="371"/>
    </location>
</feature>
<comment type="similarity">
    <text evidence="1">Belongs to the paxM FAD-dependent monooxygenase family.</text>
</comment>
<name>A0AAD6ZVP0_9AGAR</name>
<dbReference type="PANTHER" id="PTHR13789">
    <property type="entry name" value="MONOOXYGENASE"/>
    <property type="match status" value="1"/>
</dbReference>
<dbReference type="SUPFAM" id="SSF54373">
    <property type="entry name" value="FAD-linked reductases, C-terminal domain"/>
    <property type="match status" value="1"/>
</dbReference>
<evidence type="ECO:0000256" key="3">
    <source>
        <dbReference type="ARBA" id="ARBA00022827"/>
    </source>
</evidence>
<keyword evidence="9" id="KW-1185">Reference proteome</keyword>
<comment type="caution">
    <text evidence="8">The sequence shown here is derived from an EMBL/GenBank/DDBJ whole genome shotgun (WGS) entry which is preliminary data.</text>
</comment>
<dbReference type="PRINTS" id="PR00420">
    <property type="entry name" value="RNGMNOXGNASE"/>
</dbReference>
<keyword evidence="6" id="KW-0812">Transmembrane</keyword>
<evidence type="ECO:0000256" key="2">
    <source>
        <dbReference type="ARBA" id="ARBA00022630"/>
    </source>
</evidence>
<keyword evidence="6" id="KW-0472">Membrane</keyword>
<dbReference type="InterPro" id="IPR050493">
    <property type="entry name" value="FAD-dep_Monooxygenase_BioMet"/>
</dbReference>
<accession>A0AAD6ZVP0</accession>
<evidence type="ECO:0000313" key="9">
    <source>
        <dbReference type="Proteomes" id="UP001218218"/>
    </source>
</evidence>
<evidence type="ECO:0000256" key="4">
    <source>
        <dbReference type="ARBA" id="ARBA00023002"/>
    </source>
</evidence>